<sequence>MAEMKQPHGGVQLPSIDEEKDDIFIPLADFAHFKPSQPNLPLTDLLTVSTIALPKVAYHKHGPKQPKPNTYKPTLIPLQEPSNTSSHHHQLYWSKPSSHREQPTPLVIDLSPPTLLVTDLSPPTPLVTNSVAAFVQTSFRLHGCLNRSASRSDVWSDRIRPFPTAKRS</sequence>
<dbReference type="AlphaFoldDB" id="A0AAD8L7E0"/>
<evidence type="ECO:0000313" key="1">
    <source>
        <dbReference type="EMBL" id="KAK1432565.1"/>
    </source>
</evidence>
<gene>
    <name evidence="1" type="ORF">QVD17_09462</name>
</gene>
<organism evidence="1 2">
    <name type="scientific">Tagetes erecta</name>
    <name type="common">African marigold</name>
    <dbReference type="NCBI Taxonomy" id="13708"/>
    <lineage>
        <taxon>Eukaryota</taxon>
        <taxon>Viridiplantae</taxon>
        <taxon>Streptophyta</taxon>
        <taxon>Embryophyta</taxon>
        <taxon>Tracheophyta</taxon>
        <taxon>Spermatophyta</taxon>
        <taxon>Magnoliopsida</taxon>
        <taxon>eudicotyledons</taxon>
        <taxon>Gunneridae</taxon>
        <taxon>Pentapetalae</taxon>
        <taxon>asterids</taxon>
        <taxon>campanulids</taxon>
        <taxon>Asterales</taxon>
        <taxon>Asteraceae</taxon>
        <taxon>Asteroideae</taxon>
        <taxon>Heliantheae alliance</taxon>
        <taxon>Tageteae</taxon>
        <taxon>Tagetes</taxon>
    </lineage>
</organism>
<proteinExistence type="predicted"/>
<dbReference type="Proteomes" id="UP001229421">
    <property type="component" value="Unassembled WGS sequence"/>
</dbReference>
<protein>
    <submittedName>
        <fullName evidence="1">Uncharacterized protein</fullName>
    </submittedName>
</protein>
<accession>A0AAD8L7E0</accession>
<comment type="caution">
    <text evidence="1">The sequence shown here is derived from an EMBL/GenBank/DDBJ whole genome shotgun (WGS) entry which is preliminary data.</text>
</comment>
<evidence type="ECO:0000313" key="2">
    <source>
        <dbReference type="Proteomes" id="UP001229421"/>
    </source>
</evidence>
<dbReference type="EMBL" id="JAUHHV010000002">
    <property type="protein sequence ID" value="KAK1432565.1"/>
    <property type="molecule type" value="Genomic_DNA"/>
</dbReference>
<name>A0AAD8L7E0_TARER</name>
<reference evidence="1" key="1">
    <citation type="journal article" date="2023" name="bioRxiv">
        <title>Improved chromosome-level genome assembly for marigold (Tagetes erecta).</title>
        <authorList>
            <person name="Jiang F."/>
            <person name="Yuan L."/>
            <person name="Wang S."/>
            <person name="Wang H."/>
            <person name="Xu D."/>
            <person name="Wang A."/>
            <person name="Fan W."/>
        </authorList>
    </citation>
    <scope>NUCLEOTIDE SEQUENCE</scope>
    <source>
        <strain evidence="1">WSJ</strain>
        <tissue evidence="1">Leaf</tissue>
    </source>
</reference>
<keyword evidence="2" id="KW-1185">Reference proteome</keyword>